<name>A0A6B0U7Y8_IXORI</name>
<dbReference type="AlphaFoldDB" id="A0A6B0U7Y8"/>
<evidence type="ECO:0000256" key="2">
    <source>
        <dbReference type="SAM" id="SignalP"/>
    </source>
</evidence>
<feature type="chain" id="PRO_5025518078" evidence="2">
    <location>
        <begin position="23"/>
        <end position="66"/>
    </location>
</feature>
<organism evidence="3">
    <name type="scientific">Ixodes ricinus</name>
    <name type="common">Common tick</name>
    <name type="synonym">Acarus ricinus</name>
    <dbReference type="NCBI Taxonomy" id="34613"/>
    <lineage>
        <taxon>Eukaryota</taxon>
        <taxon>Metazoa</taxon>
        <taxon>Ecdysozoa</taxon>
        <taxon>Arthropoda</taxon>
        <taxon>Chelicerata</taxon>
        <taxon>Arachnida</taxon>
        <taxon>Acari</taxon>
        <taxon>Parasitiformes</taxon>
        <taxon>Ixodida</taxon>
        <taxon>Ixodoidea</taxon>
        <taxon>Ixodidae</taxon>
        <taxon>Ixodinae</taxon>
        <taxon>Ixodes</taxon>
    </lineage>
</organism>
<feature type="signal peptide" evidence="2">
    <location>
        <begin position="1"/>
        <end position="22"/>
    </location>
</feature>
<protein>
    <submittedName>
        <fullName evidence="3">Putative secreted protein</fullName>
    </submittedName>
</protein>
<proteinExistence type="predicted"/>
<feature type="region of interest" description="Disordered" evidence="1">
    <location>
        <begin position="46"/>
        <end position="66"/>
    </location>
</feature>
<evidence type="ECO:0000256" key="1">
    <source>
        <dbReference type="SAM" id="MobiDB-lite"/>
    </source>
</evidence>
<keyword evidence="2" id="KW-0732">Signal</keyword>
<reference evidence="3" key="1">
    <citation type="submission" date="2019-12" db="EMBL/GenBank/DDBJ databases">
        <title>An insight into the sialome of adult female Ixodes ricinus ticks feeding for 6 days.</title>
        <authorList>
            <person name="Perner J."/>
            <person name="Ribeiro J.M.C."/>
        </authorList>
    </citation>
    <scope>NUCLEOTIDE SEQUENCE</scope>
    <source>
        <strain evidence="3">Semi-engorged</strain>
        <tissue evidence="3">Salivary glands</tissue>
    </source>
</reference>
<dbReference type="EMBL" id="GIFC01000070">
    <property type="protein sequence ID" value="MXU82153.1"/>
    <property type="molecule type" value="Transcribed_RNA"/>
</dbReference>
<accession>A0A6B0U7Y8</accession>
<sequence>MFCMAAARICCVSSLFTSSIESWSSDVQARSEDWVKPSQLALSNFHRGSLNDSVGGGRQRSRTTGK</sequence>
<evidence type="ECO:0000313" key="3">
    <source>
        <dbReference type="EMBL" id="MXU82153.1"/>
    </source>
</evidence>